<dbReference type="CDD" id="cd00118">
    <property type="entry name" value="LysM"/>
    <property type="match status" value="1"/>
</dbReference>
<dbReference type="SMART" id="SM01208">
    <property type="entry name" value="G5"/>
    <property type="match status" value="1"/>
</dbReference>
<gene>
    <name evidence="4" type="ORF">DS031_13265</name>
</gene>
<evidence type="ECO:0000313" key="5">
    <source>
        <dbReference type="Proteomes" id="UP000253314"/>
    </source>
</evidence>
<dbReference type="RefSeq" id="WP_113806554.1">
    <property type="nucleotide sequence ID" value="NZ_QOCW01000013.1"/>
</dbReference>
<dbReference type="Pfam" id="PF01551">
    <property type="entry name" value="Peptidase_M23"/>
    <property type="match status" value="1"/>
</dbReference>
<dbReference type="AlphaFoldDB" id="A0A366XSK9"/>
<evidence type="ECO:0000259" key="2">
    <source>
        <dbReference type="PROSITE" id="PS51109"/>
    </source>
</evidence>
<dbReference type="SUPFAM" id="SSF51261">
    <property type="entry name" value="Duplicated hybrid motif"/>
    <property type="match status" value="1"/>
</dbReference>
<keyword evidence="5" id="KW-1185">Reference proteome</keyword>
<dbReference type="Proteomes" id="UP000253314">
    <property type="component" value="Unassembled WGS sequence"/>
</dbReference>
<dbReference type="InterPro" id="IPR011055">
    <property type="entry name" value="Dup_hybrid_motif"/>
</dbReference>
<dbReference type="GO" id="GO:0004222">
    <property type="term" value="F:metalloendopeptidase activity"/>
    <property type="evidence" value="ECO:0007669"/>
    <property type="project" value="TreeGrafter"/>
</dbReference>
<dbReference type="InterPro" id="IPR018392">
    <property type="entry name" value="LysM"/>
</dbReference>
<dbReference type="CDD" id="cd12797">
    <property type="entry name" value="M23_peptidase"/>
    <property type="match status" value="1"/>
</dbReference>
<sequence>MSAAKKRLHKITREKLKSTHKQIKRIPKAACAFMIAASIFTAAPSSQVSAASLDISIIQTVYEVQVNGEPVGTVTDKHEVLQQVYDYVAEMAEDYNGMQLTIGSNIEFVPKKEFMPQYDNAEVVEKLSDMLAIKAEAIKIVIADKTVGYAKDEASAQAIIEQFKAQYVSEEVMQALEQGEEVKAADGESVIQSVDLSAEVNLTQEEVLPDQILPNDKILTLLNKGTLEEKKYMVKEGDVLGEIAVQYDLSVDDLIALNPSLSEESYLQIDQELAVTAYEPFLKLIVQEALKKEEAMPYETEIQTTEDLLKGETKVVQEGKEGLQEVTYQIMKENGQIIKRGVTNKQVIEEPTTKIVLKGTKVIPSRGTGSLGWPADGGVITSHQGMRWGAFHKGIDIAGPRTRSILAADNGTIVSAGSNGGYGNQIVINHNNGMRTSYSHLASINVSVGQVVSKGQSIGVMGSTGDSTGVHLHFEVYKSGELQNPMDYLK</sequence>
<dbReference type="PANTHER" id="PTHR21666:SF270">
    <property type="entry name" value="MUREIN HYDROLASE ACTIVATOR ENVC"/>
    <property type="match status" value="1"/>
</dbReference>
<proteinExistence type="predicted"/>
<dbReference type="OrthoDB" id="9805070at2"/>
<feature type="domain" description="G5" evidence="2">
    <location>
        <begin position="282"/>
        <end position="362"/>
    </location>
</feature>
<dbReference type="Pfam" id="PF07501">
    <property type="entry name" value="G5"/>
    <property type="match status" value="1"/>
</dbReference>
<organism evidence="4 5">
    <name type="scientific">Bacillus taeanensis</name>
    <dbReference type="NCBI Taxonomy" id="273032"/>
    <lineage>
        <taxon>Bacteria</taxon>
        <taxon>Bacillati</taxon>
        <taxon>Bacillota</taxon>
        <taxon>Bacilli</taxon>
        <taxon>Bacillales</taxon>
        <taxon>Bacillaceae</taxon>
        <taxon>Bacillus</taxon>
    </lineage>
</organism>
<dbReference type="EMBL" id="QOCW01000013">
    <property type="protein sequence ID" value="RBW69122.1"/>
    <property type="molecule type" value="Genomic_DNA"/>
</dbReference>
<reference evidence="4 5" key="1">
    <citation type="submission" date="2018-07" db="EMBL/GenBank/DDBJ databases">
        <title>Lottiidibacillus patelloidae gen. nov., sp. nov., isolated from the intestinal tract of a marine limpet and the reclassification of B. taeanensis BH030017T, B. algicola KMM 3737T and B. hwajinpoensis SW-72T as genus Lottiidibacillus.</title>
        <authorList>
            <person name="Liu R."/>
            <person name="Huang Z."/>
        </authorList>
    </citation>
    <scope>NUCLEOTIDE SEQUENCE [LARGE SCALE GENOMIC DNA]</scope>
    <source>
        <strain evidence="4 5">BH030017</strain>
    </source>
</reference>
<dbReference type="PROSITE" id="PS51109">
    <property type="entry name" value="G5"/>
    <property type="match status" value="1"/>
</dbReference>
<dbReference type="InterPro" id="IPR036779">
    <property type="entry name" value="LysM_dom_sf"/>
</dbReference>
<dbReference type="InterPro" id="IPR050570">
    <property type="entry name" value="Cell_wall_metabolism_enzyme"/>
</dbReference>
<dbReference type="SMART" id="SM00257">
    <property type="entry name" value="LysM"/>
    <property type="match status" value="1"/>
</dbReference>
<protein>
    <submittedName>
        <fullName evidence="4">Peptidase M23</fullName>
    </submittedName>
</protein>
<keyword evidence="1" id="KW-0732">Signal</keyword>
<dbReference type="InterPro" id="IPR011098">
    <property type="entry name" value="G5_dom"/>
</dbReference>
<dbReference type="Pfam" id="PF01476">
    <property type="entry name" value="LysM"/>
    <property type="match status" value="1"/>
</dbReference>
<dbReference type="PANTHER" id="PTHR21666">
    <property type="entry name" value="PEPTIDASE-RELATED"/>
    <property type="match status" value="1"/>
</dbReference>
<dbReference type="Gene3D" id="3.10.350.10">
    <property type="entry name" value="LysM domain"/>
    <property type="match status" value="1"/>
</dbReference>
<evidence type="ECO:0000313" key="4">
    <source>
        <dbReference type="EMBL" id="RBW69122.1"/>
    </source>
</evidence>
<dbReference type="Gene3D" id="2.70.70.10">
    <property type="entry name" value="Glucose Permease (Domain IIA)"/>
    <property type="match status" value="1"/>
</dbReference>
<dbReference type="SUPFAM" id="SSF54106">
    <property type="entry name" value="LysM domain"/>
    <property type="match status" value="1"/>
</dbReference>
<dbReference type="Gene3D" id="2.20.230.10">
    <property type="entry name" value="Resuscitation-promoting factor rpfb"/>
    <property type="match status" value="1"/>
</dbReference>
<name>A0A366XSK9_9BACI</name>
<dbReference type="PROSITE" id="PS51782">
    <property type="entry name" value="LYSM"/>
    <property type="match status" value="1"/>
</dbReference>
<accession>A0A366XSK9</accession>
<comment type="caution">
    <text evidence="4">The sequence shown here is derived from an EMBL/GenBank/DDBJ whole genome shotgun (WGS) entry which is preliminary data.</text>
</comment>
<feature type="domain" description="LysM" evidence="3">
    <location>
        <begin position="230"/>
        <end position="275"/>
    </location>
</feature>
<evidence type="ECO:0000259" key="3">
    <source>
        <dbReference type="PROSITE" id="PS51782"/>
    </source>
</evidence>
<dbReference type="InterPro" id="IPR016047">
    <property type="entry name" value="M23ase_b-sheet_dom"/>
</dbReference>
<evidence type="ECO:0000256" key="1">
    <source>
        <dbReference type="ARBA" id="ARBA00022729"/>
    </source>
</evidence>